<evidence type="ECO:0000256" key="9">
    <source>
        <dbReference type="PROSITE-ProRule" id="PRU00169"/>
    </source>
</evidence>
<evidence type="ECO:0000259" key="10">
    <source>
        <dbReference type="PROSITE" id="PS50109"/>
    </source>
</evidence>
<dbReference type="SMART" id="SM00091">
    <property type="entry name" value="PAS"/>
    <property type="match status" value="1"/>
</dbReference>
<evidence type="ECO:0000259" key="13">
    <source>
        <dbReference type="PROSITE" id="PS50206"/>
    </source>
</evidence>
<dbReference type="InterPro" id="IPR003594">
    <property type="entry name" value="HATPase_dom"/>
</dbReference>
<dbReference type="PRINTS" id="PR00344">
    <property type="entry name" value="BCTRLSENSOR"/>
</dbReference>
<dbReference type="PANTHER" id="PTHR43065">
    <property type="entry name" value="SENSOR HISTIDINE KINASE"/>
    <property type="match status" value="1"/>
</dbReference>
<dbReference type="InterPro" id="IPR036890">
    <property type="entry name" value="HATPase_C_sf"/>
</dbReference>
<protein>
    <recommendedName>
        <fullName evidence="2">histidine kinase</fullName>
        <ecNumber evidence="2">2.7.13.3</ecNumber>
    </recommendedName>
</protein>
<evidence type="ECO:0000259" key="11">
    <source>
        <dbReference type="PROSITE" id="PS50110"/>
    </source>
</evidence>
<feature type="domain" description="Response regulatory" evidence="11">
    <location>
        <begin position="573"/>
        <end position="688"/>
    </location>
</feature>
<dbReference type="Pfam" id="PF00989">
    <property type="entry name" value="PAS"/>
    <property type="match status" value="1"/>
</dbReference>
<dbReference type="InterPro" id="IPR003018">
    <property type="entry name" value="GAF"/>
</dbReference>
<feature type="modified residue" description="4-aspartylphosphate" evidence="9">
    <location>
        <position position="622"/>
    </location>
</feature>
<proteinExistence type="predicted"/>
<dbReference type="PROSITE" id="PS50112">
    <property type="entry name" value="PAS"/>
    <property type="match status" value="1"/>
</dbReference>
<dbReference type="SMART" id="SM00388">
    <property type="entry name" value="HisKA"/>
    <property type="match status" value="1"/>
</dbReference>
<dbReference type="Pfam" id="PF00072">
    <property type="entry name" value="Response_reg"/>
    <property type="match status" value="1"/>
</dbReference>
<dbReference type="Pfam" id="PF13185">
    <property type="entry name" value="GAF_2"/>
    <property type="match status" value="1"/>
</dbReference>
<dbReference type="CDD" id="cd00082">
    <property type="entry name" value="HisKA"/>
    <property type="match status" value="1"/>
</dbReference>
<keyword evidence="3 9" id="KW-0597">Phosphoprotein</keyword>
<feature type="domain" description="Rhodanese" evidence="13">
    <location>
        <begin position="555"/>
        <end position="617"/>
    </location>
</feature>
<dbReference type="SUPFAM" id="SSF52172">
    <property type="entry name" value="CheY-like"/>
    <property type="match status" value="1"/>
</dbReference>
<dbReference type="NCBIfam" id="TIGR00229">
    <property type="entry name" value="sensory_box"/>
    <property type="match status" value="1"/>
</dbReference>
<evidence type="ECO:0000256" key="1">
    <source>
        <dbReference type="ARBA" id="ARBA00000085"/>
    </source>
</evidence>
<dbReference type="SUPFAM" id="SSF55781">
    <property type="entry name" value="GAF domain-like"/>
    <property type="match status" value="1"/>
</dbReference>
<dbReference type="InterPro" id="IPR013767">
    <property type="entry name" value="PAS_fold"/>
</dbReference>
<dbReference type="SUPFAM" id="SSF55785">
    <property type="entry name" value="PYP-like sensor domain (PAS domain)"/>
    <property type="match status" value="1"/>
</dbReference>
<evidence type="ECO:0000256" key="7">
    <source>
        <dbReference type="ARBA" id="ARBA00022840"/>
    </source>
</evidence>
<dbReference type="Proteomes" id="UP000031971">
    <property type="component" value="Unassembled WGS sequence"/>
</dbReference>
<dbReference type="GO" id="GO:0000155">
    <property type="term" value="F:phosphorelay sensor kinase activity"/>
    <property type="evidence" value="ECO:0007669"/>
    <property type="project" value="InterPro"/>
</dbReference>
<organism evidence="14 15">
    <name type="scientific">Paramagnetospirillum magnetotacticum MS-1</name>
    <dbReference type="NCBI Taxonomy" id="272627"/>
    <lineage>
        <taxon>Bacteria</taxon>
        <taxon>Pseudomonadati</taxon>
        <taxon>Pseudomonadota</taxon>
        <taxon>Alphaproteobacteria</taxon>
        <taxon>Rhodospirillales</taxon>
        <taxon>Magnetospirillaceae</taxon>
        <taxon>Paramagnetospirillum</taxon>
    </lineage>
</organism>
<evidence type="ECO:0000313" key="14">
    <source>
        <dbReference type="EMBL" id="KIL98317.1"/>
    </source>
</evidence>
<evidence type="ECO:0000313" key="15">
    <source>
        <dbReference type="Proteomes" id="UP000031971"/>
    </source>
</evidence>
<evidence type="ECO:0000256" key="5">
    <source>
        <dbReference type="ARBA" id="ARBA00022741"/>
    </source>
</evidence>
<keyword evidence="5" id="KW-0547">Nucleotide-binding</keyword>
<dbReference type="InterPro" id="IPR001789">
    <property type="entry name" value="Sig_transdc_resp-reg_receiver"/>
</dbReference>
<evidence type="ECO:0000256" key="2">
    <source>
        <dbReference type="ARBA" id="ARBA00012438"/>
    </source>
</evidence>
<keyword evidence="7" id="KW-0067">ATP-binding</keyword>
<dbReference type="Gene3D" id="3.30.450.40">
    <property type="match status" value="1"/>
</dbReference>
<dbReference type="Pfam" id="PF00512">
    <property type="entry name" value="HisKA"/>
    <property type="match status" value="1"/>
</dbReference>
<dbReference type="InterPro" id="IPR005467">
    <property type="entry name" value="His_kinase_dom"/>
</dbReference>
<dbReference type="InterPro" id="IPR003661">
    <property type="entry name" value="HisK_dim/P_dom"/>
</dbReference>
<dbReference type="Gene3D" id="1.10.287.130">
    <property type="match status" value="1"/>
</dbReference>
<dbReference type="Gene3D" id="3.30.450.20">
    <property type="entry name" value="PAS domain"/>
    <property type="match status" value="1"/>
</dbReference>
<reference evidence="14 15" key="1">
    <citation type="submission" date="2015-01" db="EMBL/GenBank/DDBJ databases">
        <title>Genome Sequence of Magnetospirillum magnetotacticum Strain MS-1.</title>
        <authorList>
            <person name="Marinov G.K."/>
            <person name="Smalley M.D."/>
            <person name="DeSalvo G."/>
        </authorList>
    </citation>
    <scope>NUCLEOTIDE SEQUENCE [LARGE SCALE GENOMIC DNA]</scope>
    <source>
        <strain evidence="14 15">MS-1</strain>
    </source>
</reference>
<keyword evidence="14" id="KW-0675">Receptor</keyword>
<feature type="domain" description="Histidine kinase" evidence="10">
    <location>
        <begin position="327"/>
        <end position="548"/>
    </location>
</feature>
<evidence type="ECO:0000256" key="3">
    <source>
        <dbReference type="ARBA" id="ARBA00022553"/>
    </source>
</evidence>
<evidence type="ECO:0000256" key="8">
    <source>
        <dbReference type="ARBA" id="ARBA00023012"/>
    </source>
</evidence>
<keyword evidence="15" id="KW-1185">Reference proteome</keyword>
<dbReference type="PROSITE" id="PS50206">
    <property type="entry name" value="RHODANESE_3"/>
    <property type="match status" value="1"/>
</dbReference>
<dbReference type="InterPro" id="IPR000014">
    <property type="entry name" value="PAS"/>
</dbReference>
<dbReference type="CDD" id="cd00130">
    <property type="entry name" value="PAS"/>
    <property type="match status" value="1"/>
</dbReference>
<dbReference type="Gene3D" id="3.30.565.10">
    <property type="entry name" value="Histidine kinase-like ATPase, C-terminal domain"/>
    <property type="match status" value="1"/>
</dbReference>
<dbReference type="InterPro" id="IPR004358">
    <property type="entry name" value="Sig_transdc_His_kin-like_C"/>
</dbReference>
<comment type="catalytic activity">
    <reaction evidence="1">
        <text>ATP + protein L-histidine = ADP + protein N-phospho-L-histidine.</text>
        <dbReference type="EC" id="2.7.13.3"/>
    </reaction>
</comment>
<dbReference type="Pfam" id="PF02518">
    <property type="entry name" value="HATPase_c"/>
    <property type="match status" value="1"/>
</dbReference>
<dbReference type="PROSITE" id="PS50109">
    <property type="entry name" value="HIS_KIN"/>
    <property type="match status" value="1"/>
</dbReference>
<keyword evidence="8" id="KW-0902">Two-component regulatory system</keyword>
<dbReference type="Gene3D" id="3.40.50.2300">
    <property type="match status" value="1"/>
</dbReference>
<dbReference type="GO" id="GO:0005524">
    <property type="term" value="F:ATP binding"/>
    <property type="evidence" value="ECO:0007669"/>
    <property type="project" value="UniProtKB-KW"/>
</dbReference>
<dbReference type="SMART" id="SM00448">
    <property type="entry name" value="REC"/>
    <property type="match status" value="1"/>
</dbReference>
<evidence type="ECO:0000256" key="4">
    <source>
        <dbReference type="ARBA" id="ARBA00022679"/>
    </source>
</evidence>
<feature type="domain" description="PAS" evidence="12">
    <location>
        <begin position="193"/>
        <end position="257"/>
    </location>
</feature>
<comment type="caution">
    <text evidence="14">The sequence shown here is derived from an EMBL/GenBank/DDBJ whole genome shotgun (WGS) entry which is preliminary data.</text>
</comment>
<gene>
    <name evidence="14" type="ORF">CCC_03600</name>
</gene>
<sequence>MSQDTNTGRRRMDQAAGLLVRTTEALLRASDETELLEQICRIGAEAGHCLCWIGYAGEGPERPVTIMARAGQSADYLDGLTVSWNDDPSGQGPTGIAIRNGQPYVVADTLTDPNFAPWRDKAERFGFRSGVALPVGEGDERIGALMYYATRPNMFDAQVVGMLMGVARNLSHGIAALRMRGRHQHVARELAESEQRYRSLVELAPDAIVVHGHGTILFANQAAIHAFGASSRSRLTGRLVLDLVHPESRDDALERLEAPPPGHILNHYRLLRLDGTPFEAEVLACSISFKGLPARLLVVRDISERTRVQETLMQTAKLATLGEMAAGLVHELSQPLNIIRLAAEGAMMLIERDKASQEFQTQQFALIAEQCERTAEIIDDIRIFSRRDTAPIQVFDAALAVRSAVEVLEGQFRPDGITVDLDLPTGPLPVSGRRIQLEQVMMNLLNNAHHALRDSKDAMPSDWTGKIAVRATRQDDSVQIVIDDNGPGIPDSMKPHLFEPFFTTKEAGRGTGLGLSVSHGLVVAMKGDLALGESPQGASFVITLPLDLHAAGPTPLPSLSPGRAPSAVSADAHILVVDDEATAAQTLARYLRELGYRVSIAGTGIEAWKLFSEDPADVVITDLRMPAGNGEQLVEKLRDYDPLLPIVIVTGHLGATERVAANLEDDRCAVLKKPVALGQLGELVTVFLRPPV</sequence>
<dbReference type="CDD" id="cd00156">
    <property type="entry name" value="REC"/>
    <property type="match status" value="1"/>
</dbReference>
<dbReference type="InterPro" id="IPR029016">
    <property type="entry name" value="GAF-like_dom_sf"/>
</dbReference>
<dbReference type="AlphaFoldDB" id="A0A0C2UA05"/>
<keyword evidence="4" id="KW-0808">Transferase</keyword>
<dbReference type="OrthoDB" id="9789238at2"/>
<dbReference type="PROSITE" id="PS50110">
    <property type="entry name" value="RESPONSE_REGULATORY"/>
    <property type="match status" value="1"/>
</dbReference>
<dbReference type="EMBL" id="JXSL01000028">
    <property type="protein sequence ID" value="KIL98317.1"/>
    <property type="molecule type" value="Genomic_DNA"/>
</dbReference>
<dbReference type="InterPro" id="IPR001763">
    <property type="entry name" value="Rhodanese-like_dom"/>
</dbReference>
<dbReference type="InterPro" id="IPR035965">
    <property type="entry name" value="PAS-like_dom_sf"/>
</dbReference>
<dbReference type="GO" id="GO:0006355">
    <property type="term" value="P:regulation of DNA-templated transcription"/>
    <property type="evidence" value="ECO:0007669"/>
    <property type="project" value="InterPro"/>
</dbReference>
<dbReference type="InterPro" id="IPR036097">
    <property type="entry name" value="HisK_dim/P_sf"/>
</dbReference>
<dbReference type="RefSeq" id="WP_009867471.1">
    <property type="nucleotide sequence ID" value="NZ_JXSL01000028.1"/>
</dbReference>
<evidence type="ECO:0000259" key="12">
    <source>
        <dbReference type="PROSITE" id="PS50112"/>
    </source>
</evidence>
<evidence type="ECO:0000256" key="6">
    <source>
        <dbReference type="ARBA" id="ARBA00022777"/>
    </source>
</evidence>
<dbReference type="SUPFAM" id="SSF47384">
    <property type="entry name" value="Homodimeric domain of signal transducing histidine kinase"/>
    <property type="match status" value="1"/>
</dbReference>
<accession>A0A0C2UA05</accession>
<keyword evidence="6" id="KW-0418">Kinase</keyword>
<dbReference type="STRING" id="272627.CCC_03600"/>
<dbReference type="SUPFAM" id="SSF55874">
    <property type="entry name" value="ATPase domain of HSP90 chaperone/DNA topoisomerase II/histidine kinase"/>
    <property type="match status" value="1"/>
</dbReference>
<dbReference type="SMART" id="SM00387">
    <property type="entry name" value="HATPase_c"/>
    <property type="match status" value="1"/>
</dbReference>
<name>A0A0C2UA05_PARME</name>
<dbReference type="EC" id="2.7.13.3" evidence="2"/>
<dbReference type="InterPro" id="IPR011006">
    <property type="entry name" value="CheY-like_superfamily"/>
</dbReference>
<dbReference type="PANTHER" id="PTHR43065:SF46">
    <property type="entry name" value="C4-DICARBOXYLATE TRANSPORT SENSOR PROTEIN DCTB"/>
    <property type="match status" value="1"/>
</dbReference>